<keyword evidence="2" id="KW-1185">Reference proteome</keyword>
<gene>
    <name evidence="1" type="ORF">NDU88_000416</name>
</gene>
<dbReference type="Proteomes" id="UP001066276">
    <property type="component" value="Chromosome 4_2"/>
</dbReference>
<dbReference type="AlphaFoldDB" id="A0AAV7S5K5"/>
<reference evidence="1" key="1">
    <citation type="journal article" date="2022" name="bioRxiv">
        <title>Sequencing and chromosome-scale assembly of the giantPleurodeles waltlgenome.</title>
        <authorList>
            <person name="Brown T."/>
            <person name="Elewa A."/>
            <person name="Iarovenko S."/>
            <person name="Subramanian E."/>
            <person name="Araus A.J."/>
            <person name="Petzold A."/>
            <person name="Susuki M."/>
            <person name="Suzuki K.-i.T."/>
            <person name="Hayashi T."/>
            <person name="Toyoda A."/>
            <person name="Oliveira C."/>
            <person name="Osipova E."/>
            <person name="Leigh N.D."/>
            <person name="Simon A."/>
            <person name="Yun M.H."/>
        </authorList>
    </citation>
    <scope>NUCLEOTIDE SEQUENCE</scope>
    <source>
        <strain evidence="1">20211129_DDA</strain>
        <tissue evidence="1">Liver</tissue>
    </source>
</reference>
<evidence type="ECO:0000313" key="1">
    <source>
        <dbReference type="EMBL" id="KAJ1159912.1"/>
    </source>
</evidence>
<comment type="caution">
    <text evidence="1">The sequence shown here is derived from an EMBL/GenBank/DDBJ whole genome shotgun (WGS) entry which is preliminary data.</text>
</comment>
<sequence>MQLVMGSLSESTRKAYGLVWDELVQSGDVRCTCRNDVVHFIMCPIDRGLSALTIAGKLSGVAFYGKLLWGYKTTLGELGIQILEGWARERGAGIQERHPIMWGILKEVIGVLPQVALQGPQGGILKCGSAATHL</sequence>
<evidence type="ECO:0000313" key="2">
    <source>
        <dbReference type="Proteomes" id="UP001066276"/>
    </source>
</evidence>
<dbReference type="EMBL" id="JANPWB010000008">
    <property type="protein sequence ID" value="KAJ1159912.1"/>
    <property type="molecule type" value="Genomic_DNA"/>
</dbReference>
<name>A0AAV7S5K5_PLEWA</name>
<proteinExistence type="predicted"/>
<protein>
    <submittedName>
        <fullName evidence="1">Uncharacterized protein</fullName>
    </submittedName>
</protein>
<organism evidence="1 2">
    <name type="scientific">Pleurodeles waltl</name>
    <name type="common">Iberian ribbed newt</name>
    <dbReference type="NCBI Taxonomy" id="8319"/>
    <lineage>
        <taxon>Eukaryota</taxon>
        <taxon>Metazoa</taxon>
        <taxon>Chordata</taxon>
        <taxon>Craniata</taxon>
        <taxon>Vertebrata</taxon>
        <taxon>Euteleostomi</taxon>
        <taxon>Amphibia</taxon>
        <taxon>Batrachia</taxon>
        <taxon>Caudata</taxon>
        <taxon>Salamandroidea</taxon>
        <taxon>Salamandridae</taxon>
        <taxon>Pleurodelinae</taxon>
        <taxon>Pleurodeles</taxon>
    </lineage>
</organism>
<accession>A0AAV7S5K5</accession>